<gene>
    <name evidence="11" type="ORF">BDP27DRAFT_1312491</name>
</gene>
<comment type="subunit">
    <text evidence="7">Homotrimer. Homotrimerization increases the affinity of HSF1 to DNA. Interacts with transcriptional coregulator SSA1 on chromatin.</text>
</comment>
<protein>
    <recommendedName>
        <fullName evidence="10">HSF-type DNA-binding domain-containing protein</fullName>
    </recommendedName>
</protein>
<keyword evidence="3" id="KW-0805">Transcription regulation</keyword>
<organism evidence="11 12">
    <name type="scientific">Rhodocollybia butyracea</name>
    <dbReference type="NCBI Taxonomy" id="206335"/>
    <lineage>
        <taxon>Eukaryota</taxon>
        <taxon>Fungi</taxon>
        <taxon>Dikarya</taxon>
        <taxon>Basidiomycota</taxon>
        <taxon>Agaricomycotina</taxon>
        <taxon>Agaricomycetes</taxon>
        <taxon>Agaricomycetidae</taxon>
        <taxon>Agaricales</taxon>
        <taxon>Marasmiineae</taxon>
        <taxon>Omphalotaceae</taxon>
        <taxon>Rhodocollybia</taxon>
    </lineage>
</organism>
<dbReference type="PANTHER" id="PTHR10015">
    <property type="entry name" value="HEAT SHOCK TRANSCRIPTION FACTOR"/>
    <property type="match status" value="1"/>
</dbReference>
<feature type="compositionally biased region" description="Polar residues" evidence="9">
    <location>
        <begin position="365"/>
        <end position="378"/>
    </location>
</feature>
<dbReference type="GO" id="GO:0005634">
    <property type="term" value="C:nucleus"/>
    <property type="evidence" value="ECO:0007669"/>
    <property type="project" value="UniProtKB-SubCell"/>
</dbReference>
<evidence type="ECO:0000259" key="10">
    <source>
        <dbReference type="SMART" id="SM00415"/>
    </source>
</evidence>
<comment type="subcellular location">
    <subcellularLocation>
        <location evidence="1">Nucleus</location>
    </subcellularLocation>
</comment>
<keyword evidence="5" id="KW-0804">Transcription</keyword>
<feature type="region of interest" description="Disordered" evidence="9">
    <location>
        <begin position="579"/>
        <end position="683"/>
    </location>
</feature>
<sequence>MAWRGVVSNYNTKIAALPLLCFPTPMAASNKQVALTSSSAYAPPLNLKVPVFLQKLYKIVSEPDTNDVICWSDAGDSFFVLDHERLAKEHLGIWFKHNKFASFVRQLNMYGFHKIPHLQQGALKSSADTERPQFYHPDFVRGQEDRLILIERKKQTASNSKEQQGVVDFPAVAPTPVSQPQTDPATGQALDIHAIVNGIAAIRRHQANISTELNELKRSNQLLWRESMEARNRHQKQQDVLNRIVKFLAGVFGQRSTTPGPKEQERGPSPHSVVRSSRLMIGDKKRESFPRVEVVEVQDEEAASSAPAESPRPFASIETPASTTSPSSPDGTEISAFSVPTPHVDIAMSLPNSEAPATPLIDASASPSVNNSVISTQPRYPGPDVPEGLPPFSPTHSPSIGDQFQAALNYLTPADLQQLFASLNGQSFPDSLDFSSLQQAPQSDQPPPSSPTQSLTPFNFGSLSPTSPLPQLPPQSITGISDSDGLISLDEPYMEHWRQMSDIDKDVAKCDTRLDSFMHDLHDLGLDPSFLANTPANEVDGGEIDTSVLDSTALLPSPGINIANSTTNEELFNSFLNTIPSPVQPKEDDNVNRSVNMESLGDGSDGPPTSAMDMGSSTSQLGESPAPLSVTTPSESVGPSMNTRAQKRKSDSGMEVMKLQLPNPKTKRRKDSQLHLSSSCCIV</sequence>
<evidence type="ECO:0000313" key="11">
    <source>
        <dbReference type="EMBL" id="KAF9076727.1"/>
    </source>
</evidence>
<evidence type="ECO:0000313" key="12">
    <source>
        <dbReference type="Proteomes" id="UP000772434"/>
    </source>
</evidence>
<feature type="region of interest" description="Disordered" evidence="9">
    <location>
        <begin position="355"/>
        <end position="399"/>
    </location>
</feature>
<evidence type="ECO:0000256" key="9">
    <source>
        <dbReference type="SAM" id="MobiDB-lite"/>
    </source>
</evidence>
<feature type="compositionally biased region" description="Polar residues" evidence="9">
    <location>
        <begin position="629"/>
        <end position="644"/>
    </location>
</feature>
<evidence type="ECO:0000256" key="5">
    <source>
        <dbReference type="ARBA" id="ARBA00023163"/>
    </source>
</evidence>
<comment type="caution">
    <text evidence="11">The sequence shown here is derived from an EMBL/GenBank/DDBJ whole genome shotgun (WGS) entry which is preliminary data.</text>
</comment>
<accession>A0A9P5UEZ4</accession>
<dbReference type="FunFam" id="1.10.10.10:FF:000027">
    <property type="entry name" value="Heat shock transcription factor 1"/>
    <property type="match status" value="1"/>
</dbReference>
<feature type="region of interest" description="Disordered" evidence="9">
    <location>
        <begin position="297"/>
        <end position="337"/>
    </location>
</feature>
<evidence type="ECO:0000256" key="2">
    <source>
        <dbReference type="ARBA" id="ARBA00006403"/>
    </source>
</evidence>
<dbReference type="OrthoDB" id="60033at2759"/>
<dbReference type="SUPFAM" id="SSF46785">
    <property type="entry name" value="Winged helix' DNA-binding domain"/>
    <property type="match status" value="1"/>
</dbReference>
<evidence type="ECO:0000256" key="7">
    <source>
        <dbReference type="ARBA" id="ARBA00062171"/>
    </source>
</evidence>
<dbReference type="AlphaFoldDB" id="A0A9P5UEZ4"/>
<evidence type="ECO:0000256" key="1">
    <source>
        <dbReference type="ARBA" id="ARBA00004123"/>
    </source>
</evidence>
<name>A0A9P5UEZ4_9AGAR</name>
<dbReference type="InterPro" id="IPR000232">
    <property type="entry name" value="HSF_DNA-bd"/>
</dbReference>
<keyword evidence="12" id="KW-1185">Reference proteome</keyword>
<evidence type="ECO:0000256" key="6">
    <source>
        <dbReference type="ARBA" id="ARBA00023242"/>
    </source>
</evidence>
<feature type="domain" description="HSF-type DNA-binding" evidence="10">
    <location>
        <begin position="48"/>
        <end position="153"/>
    </location>
</feature>
<dbReference type="PRINTS" id="PR00056">
    <property type="entry name" value="HSFDOMAIN"/>
</dbReference>
<keyword evidence="6" id="KW-0539">Nucleus</keyword>
<dbReference type="Proteomes" id="UP000772434">
    <property type="component" value="Unassembled WGS sequence"/>
</dbReference>
<dbReference type="Gene3D" id="1.10.10.10">
    <property type="entry name" value="Winged helix-like DNA-binding domain superfamily/Winged helix DNA-binding domain"/>
    <property type="match status" value="1"/>
</dbReference>
<feature type="region of interest" description="Disordered" evidence="9">
    <location>
        <begin position="253"/>
        <end position="282"/>
    </location>
</feature>
<reference evidence="11" key="1">
    <citation type="submission" date="2020-11" db="EMBL/GenBank/DDBJ databases">
        <authorList>
            <consortium name="DOE Joint Genome Institute"/>
            <person name="Ahrendt S."/>
            <person name="Riley R."/>
            <person name="Andreopoulos W."/>
            <person name="Labutti K."/>
            <person name="Pangilinan J."/>
            <person name="Ruiz-Duenas F.J."/>
            <person name="Barrasa J.M."/>
            <person name="Sanchez-Garcia M."/>
            <person name="Camarero S."/>
            <person name="Miyauchi S."/>
            <person name="Serrano A."/>
            <person name="Linde D."/>
            <person name="Babiker R."/>
            <person name="Drula E."/>
            <person name="Ayuso-Fernandez I."/>
            <person name="Pacheco R."/>
            <person name="Padilla G."/>
            <person name="Ferreira P."/>
            <person name="Barriuso J."/>
            <person name="Kellner H."/>
            <person name="Castanera R."/>
            <person name="Alfaro M."/>
            <person name="Ramirez L."/>
            <person name="Pisabarro A.G."/>
            <person name="Kuo A."/>
            <person name="Tritt A."/>
            <person name="Lipzen A."/>
            <person name="He G."/>
            <person name="Yan M."/>
            <person name="Ng V."/>
            <person name="Cullen D."/>
            <person name="Martin F."/>
            <person name="Rosso M.-N."/>
            <person name="Henrissat B."/>
            <person name="Hibbett D."/>
            <person name="Martinez A.T."/>
            <person name="Grigoriev I.V."/>
        </authorList>
    </citation>
    <scope>NUCLEOTIDE SEQUENCE</scope>
    <source>
        <strain evidence="11">AH 40177</strain>
    </source>
</reference>
<keyword evidence="4" id="KW-0238">DNA-binding</keyword>
<evidence type="ECO:0000256" key="8">
    <source>
        <dbReference type="RuleBase" id="RU004020"/>
    </source>
</evidence>
<feature type="compositionally biased region" description="Pro residues" evidence="9">
    <location>
        <begin position="380"/>
        <end position="393"/>
    </location>
</feature>
<dbReference type="Pfam" id="PF00447">
    <property type="entry name" value="HSF_DNA-bind"/>
    <property type="match status" value="1"/>
</dbReference>
<feature type="region of interest" description="Disordered" evidence="9">
    <location>
        <begin position="431"/>
        <end position="484"/>
    </location>
</feature>
<feature type="compositionally biased region" description="Low complexity" evidence="9">
    <location>
        <begin position="451"/>
        <end position="466"/>
    </location>
</feature>
<dbReference type="SMART" id="SM00415">
    <property type="entry name" value="HSF"/>
    <property type="match status" value="1"/>
</dbReference>
<dbReference type="GO" id="GO:0043565">
    <property type="term" value="F:sequence-specific DNA binding"/>
    <property type="evidence" value="ECO:0007669"/>
    <property type="project" value="InterPro"/>
</dbReference>
<dbReference type="InterPro" id="IPR036388">
    <property type="entry name" value="WH-like_DNA-bd_sf"/>
</dbReference>
<dbReference type="PANTHER" id="PTHR10015:SF427">
    <property type="entry name" value="HEAT SHOCK FACTOR PROTEIN"/>
    <property type="match status" value="1"/>
</dbReference>
<dbReference type="GO" id="GO:0003700">
    <property type="term" value="F:DNA-binding transcription factor activity"/>
    <property type="evidence" value="ECO:0007669"/>
    <property type="project" value="InterPro"/>
</dbReference>
<proteinExistence type="inferred from homology"/>
<feature type="compositionally biased region" description="Low complexity" evidence="9">
    <location>
        <begin position="303"/>
        <end position="329"/>
    </location>
</feature>
<evidence type="ECO:0000256" key="3">
    <source>
        <dbReference type="ARBA" id="ARBA00023015"/>
    </source>
</evidence>
<evidence type="ECO:0000256" key="4">
    <source>
        <dbReference type="ARBA" id="ARBA00023125"/>
    </source>
</evidence>
<dbReference type="InterPro" id="IPR036390">
    <property type="entry name" value="WH_DNA-bd_sf"/>
</dbReference>
<comment type="similarity">
    <text evidence="2 8">Belongs to the HSF family.</text>
</comment>
<dbReference type="EMBL" id="JADNRY010000005">
    <property type="protein sequence ID" value="KAF9076727.1"/>
    <property type="molecule type" value="Genomic_DNA"/>
</dbReference>
<feature type="compositionally biased region" description="Polar residues" evidence="9">
    <location>
        <begin position="674"/>
        <end position="683"/>
    </location>
</feature>